<accession>A0A2U2H9V4</accession>
<dbReference type="NCBIfam" id="TIGR03353">
    <property type="entry name" value="VI_chp_4"/>
    <property type="match status" value="1"/>
</dbReference>
<dbReference type="PANTHER" id="PTHR35566">
    <property type="entry name" value="BLR3599 PROTEIN"/>
    <property type="match status" value="1"/>
</dbReference>
<organism evidence="2 3">
    <name type="scientific">Massilia glaciei</name>
    <dbReference type="NCBI Taxonomy" id="1524097"/>
    <lineage>
        <taxon>Bacteria</taxon>
        <taxon>Pseudomonadati</taxon>
        <taxon>Pseudomonadota</taxon>
        <taxon>Betaproteobacteria</taxon>
        <taxon>Burkholderiales</taxon>
        <taxon>Oxalobacteraceae</taxon>
        <taxon>Telluria group</taxon>
        <taxon>Massilia</taxon>
    </lineage>
</organism>
<name>A0A2U2H9V4_9BURK</name>
<dbReference type="Pfam" id="PF05936">
    <property type="entry name" value="T6SS_VasE"/>
    <property type="match status" value="2"/>
</dbReference>
<proteinExistence type="predicted"/>
<evidence type="ECO:0000256" key="1">
    <source>
        <dbReference type="SAM" id="MobiDB-lite"/>
    </source>
</evidence>
<reference evidence="2 3" key="1">
    <citation type="submission" date="2018-04" db="EMBL/GenBank/DDBJ databases">
        <title>Massilia violaceinigra sp. nov., a novel purple-pigmented bacterium isolated from Tianshan glacier, Xinjiang, China.</title>
        <authorList>
            <person name="Wang H."/>
        </authorList>
    </citation>
    <scope>NUCLEOTIDE SEQUENCE [LARGE SCALE GENOMIC DNA]</scope>
    <source>
        <strain evidence="2 3">B448-2</strain>
    </source>
</reference>
<comment type="caution">
    <text evidence="2">The sequence shown here is derived from an EMBL/GenBank/DDBJ whole genome shotgun (WGS) entry which is preliminary data.</text>
</comment>
<gene>
    <name evidence="2" type="ORF">C7C56_027140</name>
</gene>
<feature type="region of interest" description="Disordered" evidence="1">
    <location>
        <begin position="28"/>
        <end position="53"/>
    </location>
</feature>
<dbReference type="AlphaFoldDB" id="A0A2U2H9V4"/>
<keyword evidence="3" id="KW-1185">Reference proteome</keyword>
<dbReference type="OrthoDB" id="9775333at2"/>
<evidence type="ECO:0000313" key="2">
    <source>
        <dbReference type="EMBL" id="PWF39405.1"/>
    </source>
</evidence>
<protein>
    <submittedName>
        <fullName evidence="2">Uncharacterized protein</fullName>
    </submittedName>
</protein>
<dbReference type="PANTHER" id="PTHR35566:SF1">
    <property type="entry name" value="TYPE VI SECRETION SYSTEM BASEPLATE COMPONENT TSSK1"/>
    <property type="match status" value="1"/>
</dbReference>
<dbReference type="Proteomes" id="UP000241421">
    <property type="component" value="Unassembled WGS sequence"/>
</dbReference>
<dbReference type="InterPro" id="IPR010263">
    <property type="entry name" value="T6SS_TssK"/>
</dbReference>
<evidence type="ECO:0000313" key="3">
    <source>
        <dbReference type="Proteomes" id="UP000241421"/>
    </source>
</evidence>
<sequence>MYRIVRRDPPVRRTLFLRTNRIFLSGKENHMPHTNKLASAERGPPRQHGKFHAHRPNAWGVRHLLVEREALLQGRLRIEQLSLIFEDGKLLDAPSANALPDVIELGRLAQTRQALTLHAAWNGTGAARLLPEPEPRDAGRTLALLRVRRLANGGFELDPAFVPPSLTVHGAPALLLHLRCLIDTLQANVDALHAHQHTPGRHAGQIRCGGMSTFRLLHTASSALASLSYYFHHPGLHPERLHAQLVGLAVSLKGLSTLGSLDDVPAYDHGCPGPCFAKLHLIICKLLDSAMSPINDCTA</sequence>
<dbReference type="EMBL" id="PXWF02000341">
    <property type="protein sequence ID" value="PWF39405.1"/>
    <property type="molecule type" value="Genomic_DNA"/>
</dbReference>